<organism evidence="1 2">
    <name type="scientific">Dovyalis caffra</name>
    <dbReference type="NCBI Taxonomy" id="77055"/>
    <lineage>
        <taxon>Eukaryota</taxon>
        <taxon>Viridiplantae</taxon>
        <taxon>Streptophyta</taxon>
        <taxon>Embryophyta</taxon>
        <taxon>Tracheophyta</taxon>
        <taxon>Spermatophyta</taxon>
        <taxon>Magnoliopsida</taxon>
        <taxon>eudicotyledons</taxon>
        <taxon>Gunneridae</taxon>
        <taxon>Pentapetalae</taxon>
        <taxon>rosids</taxon>
        <taxon>fabids</taxon>
        <taxon>Malpighiales</taxon>
        <taxon>Salicaceae</taxon>
        <taxon>Flacourtieae</taxon>
        <taxon>Dovyalis</taxon>
    </lineage>
</organism>
<sequence>MAPTKIRVTYNALNLLYHHNVAWEYTALDEDSNIPTTVRKKVVRQQGDGVTVPKPKLTILAS</sequence>
<comment type="caution">
    <text evidence="1">The sequence shown here is derived from an EMBL/GenBank/DDBJ whole genome shotgun (WGS) entry which is preliminary data.</text>
</comment>
<dbReference type="Proteomes" id="UP001314170">
    <property type="component" value="Unassembled WGS sequence"/>
</dbReference>
<protein>
    <submittedName>
        <fullName evidence="1">Uncharacterized protein</fullName>
    </submittedName>
</protein>
<evidence type="ECO:0000313" key="1">
    <source>
        <dbReference type="EMBL" id="CAK7324061.1"/>
    </source>
</evidence>
<dbReference type="EMBL" id="CAWUPB010000246">
    <property type="protein sequence ID" value="CAK7324061.1"/>
    <property type="molecule type" value="Genomic_DNA"/>
</dbReference>
<gene>
    <name evidence="1" type="ORF">DCAF_LOCUS1695</name>
</gene>
<proteinExistence type="predicted"/>
<keyword evidence="2" id="KW-1185">Reference proteome</keyword>
<reference evidence="1 2" key="1">
    <citation type="submission" date="2024-01" db="EMBL/GenBank/DDBJ databases">
        <authorList>
            <person name="Waweru B."/>
        </authorList>
    </citation>
    <scope>NUCLEOTIDE SEQUENCE [LARGE SCALE GENOMIC DNA]</scope>
</reference>
<accession>A0AAV1QR88</accession>
<name>A0AAV1QR88_9ROSI</name>
<dbReference type="AlphaFoldDB" id="A0AAV1QR88"/>
<evidence type="ECO:0000313" key="2">
    <source>
        <dbReference type="Proteomes" id="UP001314170"/>
    </source>
</evidence>